<evidence type="ECO:0000259" key="9">
    <source>
        <dbReference type="Pfam" id="PF02252"/>
    </source>
</evidence>
<evidence type="ECO:0000313" key="11">
    <source>
        <dbReference type="Proteomes" id="UP001497482"/>
    </source>
</evidence>
<evidence type="ECO:0000259" key="8">
    <source>
        <dbReference type="Pfam" id="PF02251"/>
    </source>
</evidence>
<comment type="function">
    <text evidence="3">Implicated in immunoproteasome assembly and required for efficient antigen processing. The PA28 activator complex enhances the generation of class I binding peptides by altering the cleavage pattern of the proteasome.</text>
</comment>
<protein>
    <recommendedName>
        <fullName evidence="5">Proteasome activator complex subunit 1</fullName>
    </recommendedName>
    <alternativeName>
        <fullName evidence="6">Proteasome activator 28 subunit alpha</fullName>
    </alternativeName>
</protein>
<dbReference type="PANTHER" id="PTHR10660:SF5">
    <property type="entry name" value="PROTEASOME ACTIVATOR COMPLEX SUBUNIT 1"/>
    <property type="match status" value="1"/>
</dbReference>
<feature type="domain" description="Proteasome activator PA28 N-terminal" evidence="8">
    <location>
        <begin position="9"/>
        <end position="67"/>
    </location>
</feature>
<feature type="compositionally biased region" description="Basic and acidic residues" evidence="7">
    <location>
        <begin position="69"/>
        <end position="89"/>
    </location>
</feature>
<comment type="subunit">
    <text evidence="4">Heterodimer of PSME1 and PSME2, which forms a hexameric ring. PSME1 can form homoheptamers.</text>
</comment>
<dbReference type="Gene3D" id="1.20.120.180">
    <property type="entry name" value="Proteasome activator pa28, C-terminal domain"/>
    <property type="match status" value="1"/>
</dbReference>
<evidence type="ECO:0000256" key="1">
    <source>
        <dbReference type="ARBA" id="ARBA00005883"/>
    </source>
</evidence>
<dbReference type="GO" id="GO:0061133">
    <property type="term" value="F:endopeptidase activator activity"/>
    <property type="evidence" value="ECO:0007669"/>
    <property type="project" value="TreeGrafter"/>
</dbReference>
<evidence type="ECO:0000256" key="3">
    <source>
        <dbReference type="ARBA" id="ARBA00037467"/>
    </source>
</evidence>
<evidence type="ECO:0000256" key="7">
    <source>
        <dbReference type="SAM" id="MobiDB-lite"/>
    </source>
</evidence>
<keyword evidence="11" id="KW-1185">Reference proteome</keyword>
<dbReference type="InterPro" id="IPR009077">
    <property type="entry name" value="Proteasome_activ_PA28"/>
</dbReference>
<evidence type="ECO:0000313" key="10">
    <source>
        <dbReference type="EMBL" id="CAL1596740.1"/>
    </source>
</evidence>
<dbReference type="GO" id="GO:0005654">
    <property type="term" value="C:nucleoplasm"/>
    <property type="evidence" value="ECO:0007669"/>
    <property type="project" value="TreeGrafter"/>
</dbReference>
<keyword evidence="2" id="KW-0647">Proteasome</keyword>
<dbReference type="InterPro" id="IPR036252">
    <property type="entry name" value="Proteasome_activ_sf"/>
</dbReference>
<dbReference type="FunFam" id="1.20.120.180:FF:000002">
    <property type="entry name" value="Proteasome activator complex subunit 1"/>
    <property type="match status" value="1"/>
</dbReference>
<dbReference type="Pfam" id="PF02252">
    <property type="entry name" value="PA28_C"/>
    <property type="match status" value="1"/>
</dbReference>
<dbReference type="AlphaFoldDB" id="A0AAV2L6F4"/>
<gene>
    <name evidence="10" type="ORF">KC01_LOCUS25366</name>
</gene>
<name>A0AAV2L6F4_KNICA</name>
<feature type="domain" description="Proteasome activator PA28 C-terminal" evidence="9">
    <location>
        <begin position="103"/>
        <end position="242"/>
    </location>
</feature>
<evidence type="ECO:0000256" key="6">
    <source>
        <dbReference type="ARBA" id="ARBA00041321"/>
    </source>
</evidence>
<sequence length="247" mass="28154">MTSLSIPPQTKKQVDLFCQNLNKEAEELLKTFFPKKIEEMQLMLTTSFICKDLETLRVLLDIPMPDPAKEEAKRIKKEAEEKKEKKDKAAEEEDDGPPCGPICTNETVETLLKNTKSEISILKEKLNTVSSWMQLQVPTVEDGNNFGVAVQEKVFELLTNTRTKIEAFQTLLAKYSNERGDAVAKASKSPHVGDYRELVHQLDQTLYCELRLIVLEIRNIYAVLFDIITKNYSKIKKPKGEGRAAIY</sequence>
<reference evidence="10 11" key="1">
    <citation type="submission" date="2024-04" db="EMBL/GenBank/DDBJ databases">
        <authorList>
            <person name="Waldvogel A.-M."/>
            <person name="Schoenle A."/>
        </authorList>
    </citation>
    <scope>NUCLEOTIDE SEQUENCE [LARGE SCALE GENOMIC DNA]</scope>
</reference>
<dbReference type="InterPro" id="IPR036996">
    <property type="entry name" value="PA28_N_sf"/>
</dbReference>
<dbReference type="SUPFAM" id="SSF47216">
    <property type="entry name" value="Proteasome activator"/>
    <property type="match status" value="1"/>
</dbReference>
<dbReference type="GO" id="GO:0005737">
    <property type="term" value="C:cytoplasm"/>
    <property type="evidence" value="ECO:0007669"/>
    <property type="project" value="TreeGrafter"/>
</dbReference>
<organism evidence="10 11">
    <name type="scientific">Knipowitschia caucasica</name>
    <name type="common">Caucasian dwarf goby</name>
    <name type="synonym">Pomatoschistus caucasicus</name>
    <dbReference type="NCBI Taxonomy" id="637954"/>
    <lineage>
        <taxon>Eukaryota</taxon>
        <taxon>Metazoa</taxon>
        <taxon>Chordata</taxon>
        <taxon>Craniata</taxon>
        <taxon>Vertebrata</taxon>
        <taxon>Euteleostomi</taxon>
        <taxon>Actinopterygii</taxon>
        <taxon>Neopterygii</taxon>
        <taxon>Teleostei</taxon>
        <taxon>Neoteleostei</taxon>
        <taxon>Acanthomorphata</taxon>
        <taxon>Gobiaria</taxon>
        <taxon>Gobiiformes</taxon>
        <taxon>Gobioidei</taxon>
        <taxon>Gobiidae</taxon>
        <taxon>Gobiinae</taxon>
        <taxon>Knipowitschia</taxon>
    </lineage>
</organism>
<evidence type="ECO:0000256" key="5">
    <source>
        <dbReference type="ARBA" id="ARBA00039303"/>
    </source>
</evidence>
<dbReference type="Pfam" id="PF02251">
    <property type="entry name" value="PA28_N"/>
    <property type="match status" value="1"/>
</dbReference>
<comment type="similarity">
    <text evidence="1">Belongs to the PA28 family.</text>
</comment>
<feature type="region of interest" description="Disordered" evidence="7">
    <location>
        <begin position="69"/>
        <end position="102"/>
    </location>
</feature>
<accession>A0AAV2L6F4</accession>
<proteinExistence type="inferred from homology"/>
<dbReference type="GO" id="GO:2000045">
    <property type="term" value="P:regulation of G1/S transition of mitotic cell cycle"/>
    <property type="evidence" value="ECO:0007669"/>
    <property type="project" value="TreeGrafter"/>
</dbReference>
<dbReference type="InterPro" id="IPR036997">
    <property type="entry name" value="PA28_C_sf"/>
</dbReference>
<dbReference type="GO" id="GO:0008537">
    <property type="term" value="C:proteasome activator complex"/>
    <property type="evidence" value="ECO:0007669"/>
    <property type="project" value="InterPro"/>
</dbReference>
<dbReference type="Gene3D" id="1.20.5.120">
    <property type="entry name" value="Proteasome activator pa28, N-terminal domain"/>
    <property type="match status" value="1"/>
</dbReference>
<dbReference type="InterPro" id="IPR003185">
    <property type="entry name" value="Proteasome_activ_PA28_N"/>
</dbReference>
<dbReference type="InterPro" id="IPR003186">
    <property type="entry name" value="PA28_C"/>
</dbReference>
<dbReference type="PANTHER" id="PTHR10660">
    <property type="entry name" value="PROTEASOME REGULATOR PA28"/>
    <property type="match status" value="1"/>
</dbReference>
<evidence type="ECO:0000256" key="4">
    <source>
        <dbReference type="ARBA" id="ARBA00038650"/>
    </source>
</evidence>
<dbReference type="Proteomes" id="UP001497482">
    <property type="component" value="Chromosome 21"/>
</dbReference>
<dbReference type="GO" id="GO:0061136">
    <property type="term" value="P:regulation of proteasomal protein catabolic process"/>
    <property type="evidence" value="ECO:0007669"/>
    <property type="project" value="TreeGrafter"/>
</dbReference>
<dbReference type="EMBL" id="OZ035843">
    <property type="protein sequence ID" value="CAL1596740.1"/>
    <property type="molecule type" value="Genomic_DNA"/>
</dbReference>
<evidence type="ECO:0000256" key="2">
    <source>
        <dbReference type="ARBA" id="ARBA00022942"/>
    </source>
</evidence>